<reference evidence="3" key="3">
    <citation type="submission" date="2025-09" db="UniProtKB">
        <authorList>
            <consortium name="Ensembl"/>
        </authorList>
    </citation>
    <scope>IDENTIFICATION</scope>
</reference>
<organism evidence="3 4">
    <name type="scientific">Hucho hucho</name>
    <name type="common">huchen</name>
    <dbReference type="NCBI Taxonomy" id="62062"/>
    <lineage>
        <taxon>Eukaryota</taxon>
        <taxon>Metazoa</taxon>
        <taxon>Chordata</taxon>
        <taxon>Craniata</taxon>
        <taxon>Vertebrata</taxon>
        <taxon>Euteleostomi</taxon>
        <taxon>Actinopterygii</taxon>
        <taxon>Neopterygii</taxon>
        <taxon>Teleostei</taxon>
        <taxon>Protacanthopterygii</taxon>
        <taxon>Salmoniformes</taxon>
        <taxon>Salmonidae</taxon>
        <taxon>Salmoninae</taxon>
        <taxon>Hucho</taxon>
    </lineage>
</organism>
<dbReference type="Proteomes" id="UP000314982">
    <property type="component" value="Unassembled WGS sequence"/>
</dbReference>
<dbReference type="Pfam" id="PF18020">
    <property type="entry name" value="TIG_2"/>
    <property type="match status" value="1"/>
</dbReference>
<evidence type="ECO:0000256" key="1">
    <source>
        <dbReference type="ARBA" id="ARBA00023180"/>
    </source>
</evidence>
<dbReference type="InterPro" id="IPR013783">
    <property type="entry name" value="Ig-like_fold"/>
</dbReference>
<dbReference type="GO" id="GO:0017154">
    <property type="term" value="F:semaphorin receptor activity"/>
    <property type="evidence" value="ECO:0007669"/>
    <property type="project" value="InterPro"/>
</dbReference>
<dbReference type="GO" id="GO:0002116">
    <property type="term" value="C:semaphorin receptor complex"/>
    <property type="evidence" value="ECO:0007669"/>
    <property type="project" value="TreeGrafter"/>
</dbReference>
<dbReference type="AlphaFoldDB" id="A0A4W5Q5Y0"/>
<dbReference type="Pfam" id="PF24479">
    <property type="entry name" value="PSI_PlexinA-B"/>
    <property type="match status" value="1"/>
</dbReference>
<reference evidence="4" key="1">
    <citation type="submission" date="2018-06" db="EMBL/GenBank/DDBJ databases">
        <title>Genome assembly of Danube salmon.</title>
        <authorList>
            <person name="Macqueen D.J."/>
            <person name="Gundappa M.K."/>
        </authorList>
    </citation>
    <scope>NUCLEOTIDE SEQUENCE [LARGE SCALE GENOMIC DNA]</scope>
</reference>
<name>A0A4W5Q5Y0_9TELE</name>
<dbReference type="GeneTree" id="ENSGT01050000244850"/>
<dbReference type="InterPro" id="IPR016201">
    <property type="entry name" value="PSI"/>
</dbReference>
<feature type="domain" description="PSI" evidence="2">
    <location>
        <begin position="25"/>
        <end position="72"/>
    </location>
</feature>
<accession>A0A4W5Q5Y0</accession>
<keyword evidence="1" id="KW-0325">Glycoprotein</keyword>
<dbReference type="InterPro" id="IPR031148">
    <property type="entry name" value="Plexin"/>
</dbReference>
<reference evidence="3" key="2">
    <citation type="submission" date="2025-08" db="UniProtKB">
        <authorList>
            <consortium name="Ensembl"/>
        </authorList>
    </citation>
    <scope>IDENTIFICATION</scope>
</reference>
<dbReference type="PANTHER" id="PTHR22625:SF34">
    <property type="entry name" value="PLEXIN-A4"/>
    <property type="match status" value="1"/>
</dbReference>
<dbReference type="FunFam" id="2.60.40.10:FF:000071">
    <property type="entry name" value="Plexin A2"/>
    <property type="match status" value="1"/>
</dbReference>
<sequence length="159" mass="17824">QIVQLYLKSKETGLVFANTSFVFYNCSVHKSCLSCVRSPYQCHWCKYRHDCTHDPRTCSFQEGRVKKSEECPQLLPTERILVPVNVVKPITLRAKNLPQPQSGQRGYECLLTIQGVEQRVPALRFNSSSVQCQNTSVSIGVMVCVGGVKLSDSLIQGDE</sequence>
<keyword evidence="4" id="KW-1185">Reference proteome</keyword>
<dbReference type="STRING" id="62062.ENSHHUP00000067939"/>
<dbReference type="PANTHER" id="PTHR22625">
    <property type="entry name" value="PLEXIN"/>
    <property type="match status" value="1"/>
</dbReference>
<evidence type="ECO:0000313" key="4">
    <source>
        <dbReference type="Proteomes" id="UP000314982"/>
    </source>
</evidence>
<protein>
    <recommendedName>
        <fullName evidence="2">PSI domain-containing protein</fullName>
    </recommendedName>
</protein>
<dbReference type="InterPro" id="IPR041362">
    <property type="entry name" value="TIG2_plexin"/>
</dbReference>
<dbReference type="GO" id="GO:0005886">
    <property type="term" value="C:plasma membrane"/>
    <property type="evidence" value="ECO:0007669"/>
    <property type="project" value="TreeGrafter"/>
</dbReference>
<proteinExistence type="predicted"/>
<dbReference type="SMART" id="SM00423">
    <property type="entry name" value="PSI"/>
    <property type="match status" value="1"/>
</dbReference>
<dbReference type="Ensembl" id="ENSHHUT00000070223.1">
    <property type="protein sequence ID" value="ENSHHUP00000067939.1"/>
    <property type="gene ID" value="ENSHHUG00000040061.1"/>
</dbReference>
<evidence type="ECO:0000313" key="3">
    <source>
        <dbReference type="Ensembl" id="ENSHHUP00000067939.1"/>
    </source>
</evidence>
<dbReference type="Gene3D" id="2.60.40.10">
    <property type="entry name" value="Immunoglobulins"/>
    <property type="match status" value="1"/>
</dbReference>
<evidence type="ECO:0000259" key="2">
    <source>
        <dbReference type="SMART" id="SM00423"/>
    </source>
</evidence>
<dbReference type="GO" id="GO:0030334">
    <property type="term" value="P:regulation of cell migration"/>
    <property type="evidence" value="ECO:0007669"/>
    <property type="project" value="TreeGrafter"/>
</dbReference>